<accession>A0A0S4J828</accession>
<keyword evidence="7" id="KW-0472">Membrane</keyword>
<dbReference type="PROSITE" id="PS50011">
    <property type="entry name" value="PROTEIN_KINASE_DOM"/>
    <property type="match status" value="1"/>
</dbReference>
<dbReference type="EMBL" id="CYKH01001241">
    <property type="protein sequence ID" value="CUG86114.1"/>
    <property type="molecule type" value="Genomic_DNA"/>
</dbReference>
<keyword evidence="3 6" id="KW-0547">Nucleotide-binding</keyword>
<dbReference type="OrthoDB" id="266718at2759"/>
<reference evidence="11" key="1">
    <citation type="submission" date="2015-09" db="EMBL/GenBank/DDBJ databases">
        <authorList>
            <consortium name="Pathogen Informatics"/>
        </authorList>
    </citation>
    <scope>NUCLEOTIDE SEQUENCE [LARGE SCALE GENOMIC DNA]</scope>
    <source>
        <strain evidence="11">Lake Konstanz</strain>
    </source>
</reference>
<evidence type="ECO:0000256" key="2">
    <source>
        <dbReference type="ARBA" id="ARBA00022679"/>
    </source>
</evidence>
<evidence type="ECO:0000256" key="3">
    <source>
        <dbReference type="ARBA" id="ARBA00022741"/>
    </source>
</evidence>
<evidence type="ECO:0000313" key="10">
    <source>
        <dbReference type="EMBL" id="CUG86114.1"/>
    </source>
</evidence>
<dbReference type="Proteomes" id="UP000051952">
    <property type="component" value="Unassembled WGS sequence"/>
</dbReference>
<evidence type="ECO:0000256" key="7">
    <source>
        <dbReference type="SAM" id="Phobius"/>
    </source>
</evidence>
<dbReference type="InterPro" id="IPR017441">
    <property type="entry name" value="Protein_kinase_ATP_BS"/>
</dbReference>
<dbReference type="InterPro" id="IPR011009">
    <property type="entry name" value="Kinase-like_dom_sf"/>
</dbReference>
<dbReference type="InterPro" id="IPR008271">
    <property type="entry name" value="Ser/Thr_kinase_AS"/>
</dbReference>
<evidence type="ECO:0000256" key="8">
    <source>
        <dbReference type="SAM" id="SignalP"/>
    </source>
</evidence>
<feature type="domain" description="Protein kinase" evidence="9">
    <location>
        <begin position="449"/>
        <end position="711"/>
    </location>
</feature>
<dbReference type="PANTHER" id="PTHR11584:SF369">
    <property type="entry name" value="MITOGEN-ACTIVATED PROTEIN KINASE KINASE KINASE 19-RELATED"/>
    <property type="match status" value="1"/>
</dbReference>
<sequence length="711" mass="77290">MQQFGRRLLFVIVLYCVMEAWQLFTMPVSAALTANQCSDYDMLPQSCLSLYLQTNATCGYSYNTRRCVNCSQASVDTCKLVTPGINNTNNIALNNNTNNNNTLYLDACMYNPAIGTCVASGFNCNNYTATTCTAAPFTTQSNTFGQCQWSGSTCFSCSALSGGACARPRCMLYNNVCMSTTNLCFQNFSTNQSHCDTTLGCFYDITRKLCLSCAMYTSKAACDNLSPTHVCRWNSVNGICSSTTDCTTYSLGTCPADHCVVDDSSECDNPQRLCSAFTTERVCRSYSDRFQCSWILNSCTTCLQLPNTSCASIPKDCVWHASLKLCLPFSSGGSSPSGAGSSPDVTIDVPVNSLTSTGTILLITLPIAAGVVVVIASIRMFLRFRARKQKLREAELTYAENMAMVSPNTLPGQSKGSMQILLPAHELLPPRGTSDLALQAPALFQEGHIQRLKLLGRGANGSVYSCMMPDGTLIAMKEILLPHGQSENEEFVGGIMNEVSIVCSFDHPNVVRFFGSALEKEEHRLTIFMEMVPNGSLASVVRSMQEPMKEDVARVYVRQLVSALDYIHGRGVVHRDLKCDNLLLTSEGWIKLTDFGASKLVGVDSMATHAAQTMVGTPFFMAPEILLGGDEGGDTAGYGRRADIWSLGITVLEMMHCGKVPWPDFPSAGAALMYVAAQDSCPIIPDHLSDIAKDFISKCCHRDPMQRLSAP</sequence>
<dbReference type="GO" id="GO:0005524">
    <property type="term" value="F:ATP binding"/>
    <property type="evidence" value="ECO:0007669"/>
    <property type="project" value="UniProtKB-UniRule"/>
</dbReference>
<evidence type="ECO:0000256" key="5">
    <source>
        <dbReference type="ARBA" id="ARBA00022840"/>
    </source>
</evidence>
<keyword evidence="7" id="KW-1133">Transmembrane helix</keyword>
<name>A0A0S4J828_BODSA</name>
<keyword evidence="5 6" id="KW-0067">ATP-binding</keyword>
<dbReference type="VEuPathDB" id="TriTrypDB:BSAL_91610"/>
<keyword evidence="4 10" id="KW-0418">Kinase</keyword>
<keyword evidence="1" id="KW-0723">Serine/threonine-protein kinase</keyword>
<dbReference type="SMART" id="SM00220">
    <property type="entry name" value="S_TKc"/>
    <property type="match status" value="1"/>
</dbReference>
<gene>
    <name evidence="10" type="ORF">BSAL_91610</name>
</gene>
<dbReference type="PROSITE" id="PS00107">
    <property type="entry name" value="PROTEIN_KINASE_ATP"/>
    <property type="match status" value="1"/>
</dbReference>
<dbReference type="AlphaFoldDB" id="A0A0S4J828"/>
<protein>
    <submittedName>
        <fullName evidence="10">Protein kinase, putative</fullName>
    </submittedName>
</protein>
<evidence type="ECO:0000256" key="1">
    <source>
        <dbReference type="ARBA" id="ARBA00022527"/>
    </source>
</evidence>
<dbReference type="GO" id="GO:0004674">
    <property type="term" value="F:protein serine/threonine kinase activity"/>
    <property type="evidence" value="ECO:0007669"/>
    <property type="project" value="UniProtKB-KW"/>
</dbReference>
<proteinExistence type="predicted"/>
<dbReference type="PANTHER" id="PTHR11584">
    <property type="entry name" value="SERINE/THREONINE PROTEIN KINASE"/>
    <property type="match status" value="1"/>
</dbReference>
<dbReference type="OMA" id="CHWNGSL"/>
<feature type="chain" id="PRO_5006622166" evidence="8">
    <location>
        <begin position="21"/>
        <end position="711"/>
    </location>
</feature>
<organism evidence="10 11">
    <name type="scientific">Bodo saltans</name>
    <name type="common">Flagellated protozoan</name>
    <dbReference type="NCBI Taxonomy" id="75058"/>
    <lineage>
        <taxon>Eukaryota</taxon>
        <taxon>Discoba</taxon>
        <taxon>Euglenozoa</taxon>
        <taxon>Kinetoplastea</taxon>
        <taxon>Metakinetoplastina</taxon>
        <taxon>Eubodonida</taxon>
        <taxon>Bodonidae</taxon>
        <taxon>Bodo</taxon>
    </lineage>
</organism>
<keyword evidence="7" id="KW-0812">Transmembrane</keyword>
<dbReference type="PROSITE" id="PS00108">
    <property type="entry name" value="PROTEIN_KINASE_ST"/>
    <property type="match status" value="1"/>
</dbReference>
<keyword evidence="8" id="KW-0732">Signal</keyword>
<keyword evidence="2" id="KW-0808">Transferase</keyword>
<feature type="binding site" evidence="6">
    <location>
        <position position="477"/>
    </location>
    <ligand>
        <name>ATP</name>
        <dbReference type="ChEBI" id="CHEBI:30616"/>
    </ligand>
</feature>
<evidence type="ECO:0000259" key="9">
    <source>
        <dbReference type="PROSITE" id="PS50011"/>
    </source>
</evidence>
<keyword evidence="11" id="KW-1185">Reference proteome</keyword>
<dbReference type="CDD" id="cd06606">
    <property type="entry name" value="STKc_MAPKKK"/>
    <property type="match status" value="1"/>
</dbReference>
<dbReference type="Gene3D" id="1.10.510.10">
    <property type="entry name" value="Transferase(Phosphotransferase) domain 1"/>
    <property type="match status" value="1"/>
</dbReference>
<dbReference type="Pfam" id="PF00069">
    <property type="entry name" value="Pkinase"/>
    <property type="match status" value="1"/>
</dbReference>
<evidence type="ECO:0000256" key="6">
    <source>
        <dbReference type="PROSITE-ProRule" id="PRU10141"/>
    </source>
</evidence>
<dbReference type="SUPFAM" id="SSF56112">
    <property type="entry name" value="Protein kinase-like (PK-like)"/>
    <property type="match status" value="1"/>
</dbReference>
<feature type="non-terminal residue" evidence="10">
    <location>
        <position position="711"/>
    </location>
</feature>
<feature type="transmembrane region" description="Helical" evidence="7">
    <location>
        <begin position="360"/>
        <end position="382"/>
    </location>
</feature>
<evidence type="ECO:0000313" key="11">
    <source>
        <dbReference type="Proteomes" id="UP000051952"/>
    </source>
</evidence>
<evidence type="ECO:0000256" key="4">
    <source>
        <dbReference type="ARBA" id="ARBA00022777"/>
    </source>
</evidence>
<dbReference type="InterPro" id="IPR000719">
    <property type="entry name" value="Prot_kinase_dom"/>
</dbReference>
<feature type="signal peptide" evidence="8">
    <location>
        <begin position="1"/>
        <end position="20"/>
    </location>
</feature>